<evidence type="ECO:0000313" key="1">
    <source>
        <dbReference type="EMBL" id="QJQ31103.1"/>
    </source>
</evidence>
<organism evidence="1 2">
    <name type="scientific">Sphingomonas lacunae</name>
    <dbReference type="NCBI Taxonomy" id="2698828"/>
    <lineage>
        <taxon>Bacteria</taxon>
        <taxon>Pseudomonadati</taxon>
        <taxon>Pseudomonadota</taxon>
        <taxon>Alphaproteobacteria</taxon>
        <taxon>Sphingomonadales</taxon>
        <taxon>Sphingomonadaceae</taxon>
        <taxon>Sphingomonas</taxon>
    </lineage>
</organism>
<dbReference type="KEGG" id="slan:GV829_00415"/>
<proteinExistence type="predicted"/>
<protein>
    <recommendedName>
        <fullName evidence="3">Thymidylate kinase</fullName>
    </recommendedName>
</protein>
<dbReference type="RefSeq" id="WP_169943315.1">
    <property type="nucleotide sequence ID" value="NZ_CP053015.1"/>
</dbReference>
<dbReference type="InterPro" id="IPR027417">
    <property type="entry name" value="P-loop_NTPase"/>
</dbReference>
<dbReference type="SUPFAM" id="SSF52540">
    <property type="entry name" value="P-loop containing nucleoside triphosphate hydrolases"/>
    <property type="match status" value="1"/>
</dbReference>
<accession>A0A6M4APY5</accession>
<keyword evidence="2" id="KW-1185">Reference proteome</keyword>
<gene>
    <name evidence="1" type="ORF">GV829_00415</name>
</gene>
<name>A0A6M4APY5_9SPHN</name>
<reference evidence="1 2" key="1">
    <citation type="submission" date="2020-01" db="EMBL/GenBank/DDBJ databases">
        <title>Sphingomonas sp. strain CSW-10.</title>
        <authorList>
            <person name="Chen W.-M."/>
        </authorList>
    </citation>
    <scope>NUCLEOTIDE SEQUENCE [LARGE SCALE GENOMIC DNA]</scope>
    <source>
        <strain evidence="1 2">CSW-10</strain>
    </source>
</reference>
<dbReference type="AlphaFoldDB" id="A0A6M4APY5"/>
<sequence length="229" mass="24781">MAEPLAPLIAVVGCDGSGKSTLSADLLTHVRASRRAETGYLGLGSGEQGRRIGRWPLIGPALQRFFEGVADRLRDPAQPIPGILAARYALRKSRKRRAKFDELLAARRAGIAIVTDRYPQVEVPGLHDGPILAGIATTPALKAMQDEERALYAEMAAYHPTLVIRLHIDTDTVMTRKPDHDRRLIAAKVASVPRLTFQGAPMIDLDATMDYAEELSLAKAAVDKALASA</sequence>
<dbReference type="EMBL" id="CP053015">
    <property type="protein sequence ID" value="QJQ31103.1"/>
    <property type="molecule type" value="Genomic_DNA"/>
</dbReference>
<evidence type="ECO:0000313" key="2">
    <source>
        <dbReference type="Proteomes" id="UP000503018"/>
    </source>
</evidence>
<dbReference type="Gene3D" id="3.40.50.300">
    <property type="entry name" value="P-loop containing nucleotide triphosphate hydrolases"/>
    <property type="match status" value="1"/>
</dbReference>
<dbReference type="Proteomes" id="UP000503018">
    <property type="component" value="Chromosome"/>
</dbReference>
<evidence type="ECO:0008006" key="3">
    <source>
        <dbReference type="Google" id="ProtNLM"/>
    </source>
</evidence>